<dbReference type="InterPro" id="IPR029055">
    <property type="entry name" value="Ntn_hydrolases_N"/>
</dbReference>
<dbReference type="Gene3D" id="3.60.20.10">
    <property type="entry name" value="Glutamine Phosphoribosylpyrophosphate, subunit 1, domain 1"/>
    <property type="match status" value="1"/>
</dbReference>
<organism evidence="4 5">
    <name type="scientific">Cylicostephanus goldi</name>
    <name type="common">Nematode worm</name>
    <dbReference type="NCBI Taxonomy" id="71465"/>
    <lineage>
        <taxon>Eukaryota</taxon>
        <taxon>Metazoa</taxon>
        <taxon>Ecdysozoa</taxon>
        <taxon>Nematoda</taxon>
        <taxon>Chromadorea</taxon>
        <taxon>Rhabditida</taxon>
        <taxon>Rhabditina</taxon>
        <taxon>Rhabditomorpha</taxon>
        <taxon>Strongyloidea</taxon>
        <taxon>Strongylidae</taxon>
        <taxon>Cylicostephanus</taxon>
    </lineage>
</organism>
<feature type="domain" description="Phosphoribosyltransferase" evidence="3">
    <location>
        <begin position="65"/>
        <end position="103"/>
    </location>
</feature>
<sequence length="190" mass="20990">MTEHCLQSNREFPTNLASIVIAMLDGHSYNRAMLCDSLQFTKNLVHIFIIMNRSTCAFYRKSGVLKKNVEGRRIVLVDDSIVRGNTMQVLVQMLLNAGAKEVADVHLRIASPPVKFPCFMGINIPTADELLASNKDLDEITEYFGATSVGYLSVDGLREAVESGIEKSENFDIGHCTACLTGEYPTAIEI</sequence>
<dbReference type="Proteomes" id="UP000271889">
    <property type="component" value="Unassembled WGS sequence"/>
</dbReference>
<keyword evidence="5" id="KW-1185">Reference proteome</keyword>
<dbReference type="InterPro" id="IPR029057">
    <property type="entry name" value="PRTase-like"/>
</dbReference>
<accession>A0A3P6TEY1</accession>
<dbReference type="GO" id="GO:0016740">
    <property type="term" value="F:transferase activity"/>
    <property type="evidence" value="ECO:0007669"/>
    <property type="project" value="UniProtKB-KW"/>
</dbReference>
<keyword evidence="1" id="KW-0808">Transferase</keyword>
<evidence type="ECO:0000313" key="5">
    <source>
        <dbReference type="Proteomes" id="UP000271889"/>
    </source>
</evidence>
<dbReference type="EMBL" id="UYRV01017439">
    <property type="protein sequence ID" value="VDK63201.1"/>
    <property type="molecule type" value="Genomic_DNA"/>
</dbReference>
<keyword evidence="2" id="KW-0315">Glutamine amidotransferase</keyword>
<reference evidence="4 5" key="1">
    <citation type="submission" date="2018-11" db="EMBL/GenBank/DDBJ databases">
        <authorList>
            <consortium name="Pathogen Informatics"/>
        </authorList>
    </citation>
    <scope>NUCLEOTIDE SEQUENCE [LARGE SCALE GENOMIC DNA]</scope>
</reference>
<proteinExistence type="predicted"/>
<evidence type="ECO:0000313" key="4">
    <source>
        <dbReference type="EMBL" id="VDK63201.1"/>
    </source>
</evidence>
<dbReference type="SUPFAM" id="SSF53271">
    <property type="entry name" value="PRTase-like"/>
    <property type="match status" value="1"/>
</dbReference>
<gene>
    <name evidence="4" type="ORF">CGOC_LOCUS5651</name>
</gene>
<dbReference type="CDD" id="cd06223">
    <property type="entry name" value="PRTases_typeI"/>
    <property type="match status" value="1"/>
</dbReference>
<dbReference type="OrthoDB" id="5834960at2759"/>
<evidence type="ECO:0000259" key="3">
    <source>
        <dbReference type="Pfam" id="PF00156"/>
    </source>
</evidence>
<dbReference type="PANTHER" id="PTHR11907">
    <property type="entry name" value="AMIDOPHOSPHORIBOSYLTRANSFERASE"/>
    <property type="match status" value="1"/>
</dbReference>
<dbReference type="InterPro" id="IPR000836">
    <property type="entry name" value="PRTase_dom"/>
</dbReference>
<name>A0A3P6TEY1_CYLGO</name>
<dbReference type="Gene3D" id="3.40.50.2020">
    <property type="match status" value="1"/>
</dbReference>
<dbReference type="Pfam" id="PF00156">
    <property type="entry name" value="Pribosyltran"/>
    <property type="match status" value="1"/>
</dbReference>
<protein>
    <recommendedName>
        <fullName evidence="3">Phosphoribosyltransferase domain-containing protein</fullName>
    </recommendedName>
</protein>
<evidence type="ECO:0000256" key="1">
    <source>
        <dbReference type="ARBA" id="ARBA00022679"/>
    </source>
</evidence>
<evidence type="ECO:0000256" key="2">
    <source>
        <dbReference type="ARBA" id="ARBA00022962"/>
    </source>
</evidence>
<dbReference type="AlphaFoldDB" id="A0A3P6TEY1"/>